<comment type="caution">
    <text evidence="1">The sequence shown here is derived from an EMBL/GenBank/DDBJ whole genome shotgun (WGS) entry which is preliminary data.</text>
</comment>
<evidence type="ECO:0000313" key="2">
    <source>
        <dbReference type="Proteomes" id="UP000499080"/>
    </source>
</evidence>
<gene>
    <name evidence="1" type="ORF">AVEN_67790_1</name>
</gene>
<dbReference type="AlphaFoldDB" id="A0A4Y2J756"/>
<protein>
    <submittedName>
        <fullName evidence="1">Uncharacterized protein</fullName>
    </submittedName>
</protein>
<accession>A0A4Y2J756</accession>
<proteinExistence type="predicted"/>
<sequence length="100" mass="11434">MKLFLNEDITSPLFRDVVWTRRATFLTPPPRFLNDVPPLQTLIMAGQRMVLIHEVNEGNSQSEGGLRRCISGDMDIQTHLMRRPLLRHLLTAVKKGRLTG</sequence>
<organism evidence="1 2">
    <name type="scientific">Araneus ventricosus</name>
    <name type="common">Orbweaver spider</name>
    <name type="synonym">Epeira ventricosa</name>
    <dbReference type="NCBI Taxonomy" id="182803"/>
    <lineage>
        <taxon>Eukaryota</taxon>
        <taxon>Metazoa</taxon>
        <taxon>Ecdysozoa</taxon>
        <taxon>Arthropoda</taxon>
        <taxon>Chelicerata</taxon>
        <taxon>Arachnida</taxon>
        <taxon>Araneae</taxon>
        <taxon>Araneomorphae</taxon>
        <taxon>Entelegynae</taxon>
        <taxon>Araneoidea</taxon>
        <taxon>Araneidae</taxon>
        <taxon>Araneus</taxon>
    </lineage>
</organism>
<keyword evidence="2" id="KW-1185">Reference proteome</keyword>
<reference evidence="1 2" key="1">
    <citation type="journal article" date="2019" name="Sci. Rep.">
        <title>Orb-weaving spider Araneus ventricosus genome elucidates the spidroin gene catalogue.</title>
        <authorList>
            <person name="Kono N."/>
            <person name="Nakamura H."/>
            <person name="Ohtoshi R."/>
            <person name="Moran D.A.P."/>
            <person name="Shinohara A."/>
            <person name="Yoshida Y."/>
            <person name="Fujiwara M."/>
            <person name="Mori M."/>
            <person name="Tomita M."/>
            <person name="Arakawa K."/>
        </authorList>
    </citation>
    <scope>NUCLEOTIDE SEQUENCE [LARGE SCALE GENOMIC DNA]</scope>
</reference>
<name>A0A4Y2J756_ARAVE</name>
<evidence type="ECO:0000313" key="1">
    <source>
        <dbReference type="EMBL" id="GBM85128.1"/>
    </source>
</evidence>
<dbReference type="EMBL" id="BGPR01003209">
    <property type="protein sequence ID" value="GBM85128.1"/>
    <property type="molecule type" value="Genomic_DNA"/>
</dbReference>
<dbReference type="Proteomes" id="UP000499080">
    <property type="component" value="Unassembled WGS sequence"/>
</dbReference>